<dbReference type="EMBL" id="ML208435">
    <property type="protein sequence ID" value="TFK65476.1"/>
    <property type="molecule type" value="Genomic_DNA"/>
</dbReference>
<name>A0ACD3AIV6_9AGAR</name>
<sequence length="666" mass="74351">MEGLVAALHGRKGAGKEVMAIEIFGSLDIGDDIPDMLREVTSSIWWDGWREADGEGEGEGDEPKFYDPVELSDDDEAYMLSEGELLLTDLFDIMIAYAILDLATIRRVTKIEWKAGRSVTSQSTPSTSTSTMAYHPILTQHFDTSATAFTKIDNEIVVLQDTIRSLYTFRNTFCTVNRLSPEILTRIFSFVQCAYSNTERALGWLDVTCVSHHWRNVVLECPRLWSHISSTYPKRLAAECITRSKAASLSLDLRGTGPHEQLITPLLFRTRELSLQLDSTSWNSLSSKLSSPAPLLQSLTIMITENARGSPYPIIPDTMFGGVAPHLQCLDLIGCSFDINLPLLARLTALELDCLSNLSATDFLTTLRGVPHLTSLSLLRLPNDDVLASPNLDAITLSSLRTLSIRGISFTHDLDLLSHLSFPANTAIYFYSVMKSGESIASLSAFMATQNVARLQESNPPFQTSVELWCLEDRLRLFIDAGYHESRSTTSLLVFDLFGQWDCPSQMPDKPETTIFFTSLPLLSLTSFTAIGCNIGAEIWTDIFGSLPKLKRISASGVWTCNLLSAIVNNFMTKCPAPYVDWDKDHQQDDWEVIFPHLEELHLQKTFLPTWTPTDLMDALRARKIIGKEIKLIKIMECPNVSRDILDELGRCVGEISWDGWTGPGR</sequence>
<evidence type="ECO:0000313" key="1">
    <source>
        <dbReference type="EMBL" id="TFK65476.1"/>
    </source>
</evidence>
<protein>
    <submittedName>
        <fullName evidence="1">Uncharacterized protein</fullName>
    </submittedName>
</protein>
<keyword evidence="2" id="KW-1185">Reference proteome</keyword>
<organism evidence="1 2">
    <name type="scientific">Pluteus cervinus</name>
    <dbReference type="NCBI Taxonomy" id="181527"/>
    <lineage>
        <taxon>Eukaryota</taxon>
        <taxon>Fungi</taxon>
        <taxon>Dikarya</taxon>
        <taxon>Basidiomycota</taxon>
        <taxon>Agaricomycotina</taxon>
        <taxon>Agaricomycetes</taxon>
        <taxon>Agaricomycetidae</taxon>
        <taxon>Agaricales</taxon>
        <taxon>Pluteineae</taxon>
        <taxon>Pluteaceae</taxon>
        <taxon>Pluteus</taxon>
    </lineage>
</organism>
<reference evidence="1 2" key="1">
    <citation type="journal article" date="2019" name="Nat. Ecol. Evol.">
        <title>Megaphylogeny resolves global patterns of mushroom evolution.</title>
        <authorList>
            <person name="Varga T."/>
            <person name="Krizsan K."/>
            <person name="Foldi C."/>
            <person name="Dima B."/>
            <person name="Sanchez-Garcia M."/>
            <person name="Sanchez-Ramirez S."/>
            <person name="Szollosi G.J."/>
            <person name="Szarkandi J.G."/>
            <person name="Papp V."/>
            <person name="Albert L."/>
            <person name="Andreopoulos W."/>
            <person name="Angelini C."/>
            <person name="Antonin V."/>
            <person name="Barry K.W."/>
            <person name="Bougher N.L."/>
            <person name="Buchanan P."/>
            <person name="Buyck B."/>
            <person name="Bense V."/>
            <person name="Catcheside P."/>
            <person name="Chovatia M."/>
            <person name="Cooper J."/>
            <person name="Damon W."/>
            <person name="Desjardin D."/>
            <person name="Finy P."/>
            <person name="Geml J."/>
            <person name="Haridas S."/>
            <person name="Hughes K."/>
            <person name="Justo A."/>
            <person name="Karasinski D."/>
            <person name="Kautmanova I."/>
            <person name="Kiss B."/>
            <person name="Kocsube S."/>
            <person name="Kotiranta H."/>
            <person name="LaButti K.M."/>
            <person name="Lechner B.E."/>
            <person name="Liimatainen K."/>
            <person name="Lipzen A."/>
            <person name="Lukacs Z."/>
            <person name="Mihaltcheva S."/>
            <person name="Morgado L.N."/>
            <person name="Niskanen T."/>
            <person name="Noordeloos M.E."/>
            <person name="Ohm R.A."/>
            <person name="Ortiz-Santana B."/>
            <person name="Ovrebo C."/>
            <person name="Racz N."/>
            <person name="Riley R."/>
            <person name="Savchenko A."/>
            <person name="Shiryaev A."/>
            <person name="Soop K."/>
            <person name="Spirin V."/>
            <person name="Szebenyi C."/>
            <person name="Tomsovsky M."/>
            <person name="Tulloss R.E."/>
            <person name="Uehling J."/>
            <person name="Grigoriev I.V."/>
            <person name="Vagvolgyi C."/>
            <person name="Papp T."/>
            <person name="Martin F.M."/>
            <person name="Miettinen O."/>
            <person name="Hibbett D.S."/>
            <person name="Nagy L.G."/>
        </authorList>
    </citation>
    <scope>NUCLEOTIDE SEQUENCE [LARGE SCALE GENOMIC DNA]</scope>
    <source>
        <strain evidence="1 2">NL-1719</strain>
    </source>
</reference>
<dbReference type="Proteomes" id="UP000308600">
    <property type="component" value="Unassembled WGS sequence"/>
</dbReference>
<evidence type="ECO:0000313" key="2">
    <source>
        <dbReference type="Proteomes" id="UP000308600"/>
    </source>
</evidence>
<accession>A0ACD3AIV6</accession>
<gene>
    <name evidence="1" type="ORF">BDN72DRAFT_880904</name>
</gene>
<proteinExistence type="predicted"/>